<dbReference type="AlphaFoldDB" id="A0A1E5V6X5"/>
<dbReference type="Pfam" id="PF12937">
    <property type="entry name" value="F-box-like"/>
    <property type="match status" value="1"/>
</dbReference>
<dbReference type="Gene3D" id="1.20.1280.50">
    <property type="match status" value="1"/>
</dbReference>
<evidence type="ECO:0000313" key="2">
    <source>
        <dbReference type="EMBL" id="OEL20858.1"/>
    </source>
</evidence>
<evidence type="ECO:0000313" key="3">
    <source>
        <dbReference type="Proteomes" id="UP000095767"/>
    </source>
</evidence>
<dbReference type="EMBL" id="LWDX02049520">
    <property type="protein sequence ID" value="OEL20858.1"/>
    <property type="molecule type" value="Genomic_DNA"/>
</dbReference>
<feature type="domain" description="F-box" evidence="1">
    <location>
        <begin position="29"/>
        <end position="58"/>
    </location>
</feature>
<dbReference type="InterPro" id="IPR001810">
    <property type="entry name" value="F-box_dom"/>
</dbReference>
<evidence type="ECO:0000259" key="1">
    <source>
        <dbReference type="Pfam" id="PF12937"/>
    </source>
</evidence>
<dbReference type="SUPFAM" id="SSF81383">
    <property type="entry name" value="F-box domain"/>
    <property type="match status" value="1"/>
</dbReference>
<sequence length="335" mass="36974">MSGDEGRETTNTAAPVAQLENEDLLADSFRRLPALPSSLLRASLVCKRWCRVISNPLFLREFRAHHRKPPLLGFFSRNFLGSVEFTPALDPPDQIPASRFSLQIAGRGKVLHCHHGRVLIHCQKEQQLLVWDPITGELQHLAFPPELDGKIVSGGGVFCSSAEQGHQHGACHSDPFKVVVVAEDRNRFYGCVYSSETRAWGNVLSIMRPGLTRVSPTCPSTLFSNSICLLLIGLRTAILEFDWGTQNQLAIIYLPLDREVSSDIIHGIFQCLITRGDSGSLSFILLTGFSVLEWKTTSINGDGVTTWMVGNTVDLRDLPSDHDQWGCGCGCAFCI</sequence>
<proteinExistence type="predicted"/>
<dbReference type="PANTHER" id="PTHR32133:SF271">
    <property type="entry name" value="F-BOX DOMAIN-CONTAINING PROTEIN"/>
    <property type="match status" value="1"/>
</dbReference>
<dbReference type="InterPro" id="IPR036047">
    <property type="entry name" value="F-box-like_dom_sf"/>
</dbReference>
<protein>
    <recommendedName>
        <fullName evidence="1">F-box domain-containing protein</fullName>
    </recommendedName>
</protein>
<dbReference type="PANTHER" id="PTHR32133">
    <property type="entry name" value="OS07G0120400 PROTEIN"/>
    <property type="match status" value="1"/>
</dbReference>
<dbReference type="Proteomes" id="UP000095767">
    <property type="component" value="Unassembled WGS sequence"/>
</dbReference>
<name>A0A1E5V6X5_9POAL</name>
<dbReference type="OrthoDB" id="693649at2759"/>
<reference evidence="2 3" key="1">
    <citation type="submission" date="2016-09" db="EMBL/GenBank/DDBJ databases">
        <title>The draft genome of Dichanthelium oligosanthes: A C3 panicoid grass species.</title>
        <authorList>
            <person name="Studer A.J."/>
            <person name="Schnable J.C."/>
            <person name="Brutnell T.P."/>
        </authorList>
    </citation>
    <scope>NUCLEOTIDE SEQUENCE [LARGE SCALE GENOMIC DNA]</scope>
    <source>
        <strain evidence="3">cv. Kellogg 1175</strain>
        <tissue evidence="2">Leaf</tissue>
    </source>
</reference>
<gene>
    <name evidence="2" type="ORF">BAE44_0018123</name>
</gene>
<accession>A0A1E5V6X5</accession>
<keyword evidence="3" id="KW-1185">Reference proteome</keyword>
<organism evidence="2 3">
    <name type="scientific">Dichanthelium oligosanthes</name>
    <dbReference type="NCBI Taxonomy" id="888268"/>
    <lineage>
        <taxon>Eukaryota</taxon>
        <taxon>Viridiplantae</taxon>
        <taxon>Streptophyta</taxon>
        <taxon>Embryophyta</taxon>
        <taxon>Tracheophyta</taxon>
        <taxon>Spermatophyta</taxon>
        <taxon>Magnoliopsida</taxon>
        <taxon>Liliopsida</taxon>
        <taxon>Poales</taxon>
        <taxon>Poaceae</taxon>
        <taxon>PACMAD clade</taxon>
        <taxon>Panicoideae</taxon>
        <taxon>Panicodae</taxon>
        <taxon>Paniceae</taxon>
        <taxon>Dichantheliinae</taxon>
        <taxon>Dichanthelium</taxon>
    </lineage>
</organism>
<comment type="caution">
    <text evidence="2">The sequence shown here is derived from an EMBL/GenBank/DDBJ whole genome shotgun (WGS) entry which is preliminary data.</text>
</comment>